<sequence>MEISNINQLTPIKLNSTSTSKERSDDTISFSSFLNESLNKVVELEKESQDYTMKLVTGEIDNLSDVMIAAEKADIALQLTMQIRNKVLDAYREIMRMQI</sequence>
<dbReference type="AlphaFoldDB" id="A8MHD5"/>
<gene>
    <name evidence="4" type="primary">fliE</name>
    <name evidence="7" type="ordered locus">Clos_1478</name>
</gene>
<dbReference type="HOGENOM" id="CLU_147249_3_2_9"/>
<dbReference type="OrthoDB" id="9812413at2"/>
<evidence type="ECO:0000313" key="8">
    <source>
        <dbReference type="Proteomes" id="UP000000269"/>
    </source>
</evidence>
<dbReference type="PRINTS" id="PR01006">
    <property type="entry name" value="FLGHOOKFLIE"/>
</dbReference>
<protein>
    <recommendedName>
        <fullName evidence="4 5">Flagellar hook-basal body complex protein FliE</fullName>
    </recommendedName>
</protein>
<organism evidence="7 8">
    <name type="scientific">Alkaliphilus oremlandii (strain OhILAs)</name>
    <name type="common">Clostridium oremlandii (strain OhILAs)</name>
    <dbReference type="NCBI Taxonomy" id="350688"/>
    <lineage>
        <taxon>Bacteria</taxon>
        <taxon>Bacillati</taxon>
        <taxon>Bacillota</taxon>
        <taxon>Clostridia</taxon>
        <taxon>Peptostreptococcales</taxon>
        <taxon>Natronincolaceae</taxon>
        <taxon>Alkaliphilus</taxon>
    </lineage>
</organism>
<accession>A8MHD5</accession>
<keyword evidence="7" id="KW-0966">Cell projection</keyword>
<dbReference type="Proteomes" id="UP000000269">
    <property type="component" value="Chromosome"/>
</dbReference>
<dbReference type="GO" id="GO:0009425">
    <property type="term" value="C:bacterial-type flagellum basal body"/>
    <property type="evidence" value="ECO:0007669"/>
    <property type="project" value="UniProtKB-SubCell"/>
</dbReference>
<dbReference type="PANTHER" id="PTHR34653:SF1">
    <property type="entry name" value="FLAGELLAR HOOK-BASAL BODY COMPLEX PROTEIN FLIE"/>
    <property type="match status" value="1"/>
</dbReference>
<dbReference type="RefSeq" id="WP_012159334.1">
    <property type="nucleotide sequence ID" value="NC_009922.1"/>
</dbReference>
<dbReference type="GO" id="GO:0005198">
    <property type="term" value="F:structural molecule activity"/>
    <property type="evidence" value="ECO:0007669"/>
    <property type="project" value="UniProtKB-UniRule"/>
</dbReference>
<evidence type="ECO:0000256" key="6">
    <source>
        <dbReference type="SAM" id="MobiDB-lite"/>
    </source>
</evidence>
<feature type="region of interest" description="Disordered" evidence="6">
    <location>
        <begin position="1"/>
        <end position="26"/>
    </location>
</feature>
<dbReference type="GO" id="GO:0071973">
    <property type="term" value="P:bacterial-type flagellum-dependent cell motility"/>
    <property type="evidence" value="ECO:0007669"/>
    <property type="project" value="InterPro"/>
</dbReference>
<keyword evidence="3 4" id="KW-0975">Bacterial flagellum</keyword>
<dbReference type="GO" id="GO:0003774">
    <property type="term" value="F:cytoskeletal motor activity"/>
    <property type="evidence" value="ECO:0007669"/>
    <property type="project" value="InterPro"/>
</dbReference>
<keyword evidence="7" id="KW-0282">Flagellum</keyword>
<keyword evidence="8" id="KW-1185">Reference proteome</keyword>
<dbReference type="NCBIfam" id="TIGR00205">
    <property type="entry name" value="fliE"/>
    <property type="match status" value="1"/>
</dbReference>
<evidence type="ECO:0000256" key="3">
    <source>
        <dbReference type="ARBA" id="ARBA00023143"/>
    </source>
</evidence>
<evidence type="ECO:0000256" key="4">
    <source>
        <dbReference type="HAMAP-Rule" id="MF_00724"/>
    </source>
</evidence>
<dbReference type="Pfam" id="PF02049">
    <property type="entry name" value="FliE"/>
    <property type="match status" value="1"/>
</dbReference>
<evidence type="ECO:0000256" key="5">
    <source>
        <dbReference type="NCBIfam" id="TIGR00205"/>
    </source>
</evidence>
<dbReference type="HAMAP" id="MF_00724">
    <property type="entry name" value="FliE"/>
    <property type="match status" value="1"/>
</dbReference>
<reference evidence="8" key="1">
    <citation type="submission" date="2007-10" db="EMBL/GenBank/DDBJ databases">
        <title>Complete genome of Alkaliphilus oremlandii OhILAs.</title>
        <authorList>
            <person name="Copeland A."/>
            <person name="Lucas S."/>
            <person name="Lapidus A."/>
            <person name="Barry K."/>
            <person name="Detter J.C."/>
            <person name="Glavina del Rio T."/>
            <person name="Hammon N."/>
            <person name="Israni S."/>
            <person name="Dalin E."/>
            <person name="Tice H."/>
            <person name="Pitluck S."/>
            <person name="Chain P."/>
            <person name="Malfatti S."/>
            <person name="Shin M."/>
            <person name="Vergez L."/>
            <person name="Schmutz J."/>
            <person name="Larimer F."/>
            <person name="Land M."/>
            <person name="Hauser L."/>
            <person name="Kyrpides N."/>
            <person name="Mikhailova N."/>
            <person name="Stolz J.F."/>
            <person name="Dawson A."/>
            <person name="Fisher E."/>
            <person name="Crable B."/>
            <person name="Perera E."/>
            <person name="Lisak J."/>
            <person name="Ranganathan M."/>
            <person name="Basu P."/>
            <person name="Richardson P."/>
        </authorList>
    </citation>
    <scope>NUCLEOTIDE SEQUENCE [LARGE SCALE GENOMIC DNA]</scope>
    <source>
        <strain evidence="8">OhILAs</strain>
    </source>
</reference>
<comment type="similarity">
    <text evidence="2 4">Belongs to the FliE family.</text>
</comment>
<keyword evidence="7" id="KW-0969">Cilium</keyword>
<dbReference type="eggNOG" id="COG1677">
    <property type="taxonomic scope" value="Bacteria"/>
</dbReference>
<feature type="compositionally biased region" description="Polar residues" evidence="6">
    <location>
        <begin position="1"/>
        <end position="19"/>
    </location>
</feature>
<evidence type="ECO:0000256" key="2">
    <source>
        <dbReference type="ARBA" id="ARBA00009272"/>
    </source>
</evidence>
<dbReference type="STRING" id="350688.Clos_1478"/>
<name>A8MHD5_ALKOO</name>
<dbReference type="EMBL" id="CP000853">
    <property type="protein sequence ID" value="ABW19022.1"/>
    <property type="molecule type" value="Genomic_DNA"/>
</dbReference>
<dbReference type="PANTHER" id="PTHR34653">
    <property type="match status" value="1"/>
</dbReference>
<evidence type="ECO:0000256" key="1">
    <source>
        <dbReference type="ARBA" id="ARBA00004117"/>
    </source>
</evidence>
<comment type="subcellular location">
    <subcellularLocation>
        <location evidence="1 4">Bacterial flagellum basal body</location>
    </subcellularLocation>
</comment>
<dbReference type="KEGG" id="aoe:Clos_1478"/>
<dbReference type="InterPro" id="IPR001624">
    <property type="entry name" value="FliE"/>
</dbReference>
<proteinExistence type="inferred from homology"/>
<evidence type="ECO:0000313" key="7">
    <source>
        <dbReference type="EMBL" id="ABW19022.1"/>
    </source>
</evidence>